<sequence>MSIAIPLRQWSRLRIPSNHLQHIQRSFSSTPSLKAARSPRAARSPNARRAEQASKRAEAPKEDNARRSNTPYPPSQYINDEGDWCVPALGDLKKRLALLERNGAIAHNELATIGGLVIGYGKFMRIGRRILYTAYTEAPSAQFIEQLAESEGFDVNGIYKIAIGVCMHEPTLRQWILSSCSLAGSSLALICDGATHINACRTTQGGLRSNALVRRVEKAAEQGDPRLVQLKAEILALRGEYREAFRLMKAVIASIYPSPRGSPMTIDQIFIIHPNMRTPWEVYHGLADKVDGVPEDELVNVMLEGAYLFQDPQALQDLGALMLGKEGFEVYEECLSIAASSGDATACLKLANFYYLTYRGWFPRRGVKVSGSDSSNAKPWASKPADAGKPVEERKPGILASFFSFLFTDVKSPAQYRMLALEWYELAFSHGSNRAALLLSLLLREDGHFEKAWELFGCSHVTDVQSFAVDYKEIKDRWSDQSFQVEVPHHFFDL</sequence>
<evidence type="ECO:0000313" key="2">
    <source>
        <dbReference type="EMBL" id="KAE8349676.1"/>
    </source>
</evidence>
<protein>
    <submittedName>
        <fullName evidence="2">Uncharacterized protein</fullName>
    </submittedName>
</protein>
<dbReference type="EMBL" id="ML739285">
    <property type="protein sequence ID" value="KAE8349676.1"/>
    <property type="molecule type" value="Genomic_DNA"/>
</dbReference>
<name>A0A5N6YYE7_9EURO</name>
<dbReference type="AlphaFoldDB" id="A0A5N6YYE7"/>
<accession>A0A5N6YYE7</accession>
<dbReference type="OrthoDB" id="250175at2759"/>
<proteinExistence type="predicted"/>
<evidence type="ECO:0000256" key="1">
    <source>
        <dbReference type="SAM" id="MobiDB-lite"/>
    </source>
</evidence>
<reference evidence="3" key="1">
    <citation type="submission" date="2019-04" db="EMBL/GenBank/DDBJ databases">
        <title>Friends and foes A comparative genomics studyof 23 Aspergillus species from section Flavi.</title>
        <authorList>
            <consortium name="DOE Joint Genome Institute"/>
            <person name="Kjaerbolling I."/>
            <person name="Vesth T."/>
            <person name="Frisvad J.C."/>
            <person name="Nybo J.L."/>
            <person name="Theobald S."/>
            <person name="Kildgaard S."/>
            <person name="Isbrandt T."/>
            <person name="Kuo A."/>
            <person name="Sato A."/>
            <person name="Lyhne E.K."/>
            <person name="Kogle M.E."/>
            <person name="Wiebenga A."/>
            <person name="Kun R.S."/>
            <person name="Lubbers R.J."/>
            <person name="Makela M.R."/>
            <person name="Barry K."/>
            <person name="Chovatia M."/>
            <person name="Clum A."/>
            <person name="Daum C."/>
            <person name="Haridas S."/>
            <person name="He G."/>
            <person name="LaButti K."/>
            <person name="Lipzen A."/>
            <person name="Mondo S."/>
            <person name="Riley R."/>
            <person name="Salamov A."/>
            <person name="Simmons B.A."/>
            <person name="Magnuson J.K."/>
            <person name="Henrissat B."/>
            <person name="Mortensen U.H."/>
            <person name="Larsen T.O."/>
            <person name="Devries R.P."/>
            <person name="Grigoriev I.V."/>
            <person name="Machida M."/>
            <person name="Baker S.E."/>
            <person name="Andersen M.R."/>
        </authorList>
    </citation>
    <scope>NUCLEOTIDE SEQUENCE [LARGE SCALE GENOMIC DNA]</scope>
    <source>
        <strain evidence="3">CBS 553.77</strain>
    </source>
</reference>
<keyword evidence="3" id="KW-1185">Reference proteome</keyword>
<feature type="region of interest" description="Disordered" evidence="1">
    <location>
        <begin position="370"/>
        <end position="389"/>
    </location>
</feature>
<dbReference type="SUPFAM" id="SSF81901">
    <property type="entry name" value="HCP-like"/>
    <property type="match status" value="1"/>
</dbReference>
<dbReference type="Proteomes" id="UP000327118">
    <property type="component" value="Unassembled WGS sequence"/>
</dbReference>
<gene>
    <name evidence="2" type="ORF">BDV28DRAFT_56828</name>
</gene>
<feature type="compositionally biased region" description="Basic and acidic residues" evidence="1">
    <location>
        <begin position="48"/>
        <end position="66"/>
    </location>
</feature>
<organism evidence="2 3">
    <name type="scientific">Aspergillus coremiiformis</name>
    <dbReference type="NCBI Taxonomy" id="138285"/>
    <lineage>
        <taxon>Eukaryota</taxon>
        <taxon>Fungi</taxon>
        <taxon>Dikarya</taxon>
        <taxon>Ascomycota</taxon>
        <taxon>Pezizomycotina</taxon>
        <taxon>Eurotiomycetes</taxon>
        <taxon>Eurotiomycetidae</taxon>
        <taxon>Eurotiales</taxon>
        <taxon>Aspergillaceae</taxon>
        <taxon>Aspergillus</taxon>
        <taxon>Aspergillus subgen. Circumdati</taxon>
    </lineage>
</organism>
<feature type="region of interest" description="Disordered" evidence="1">
    <location>
        <begin position="26"/>
        <end position="76"/>
    </location>
</feature>
<feature type="compositionally biased region" description="Low complexity" evidence="1">
    <location>
        <begin position="35"/>
        <end position="47"/>
    </location>
</feature>
<dbReference type="InterPro" id="IPR011990">
    <property type="entry name" value="TPR-like_helical_dom_sf"/>
</dbReference>
<dbReference type="Gene3D" id="1.25.40.10">
    <property type="entry name" value="Tetratricopeptide repeat domain"/>
    <property type="match status" value="1"/>
</dbReference>
<evidence type="ECO:0000313" key="3">
    <source>
        <dbReference type="Proteomes" id="UP000327118"/>
    </source>
</evidence>